<dbReference type="GO" id="GO:0003677">
    <property type="term" value="F:DNA binding"/>
    <property type="evidence" value="ECO:0007669"/>
    <property type="project" value="UniProtKB-KW"/>
</dbReference>
<evidence type="ECO:0000259" key="5">
    <source>
        <dbReference type="PROSITE" id="PS50931"/>
    </source>
</evidence>
<keyword evidence="4" id="KW-0804">Transcription</keyword>
<evidence type="ECO:0000256" key="2">
    <source>
        <dbReference type="ARBA" id="ARBA00023015"/>
    </source>
</evidence>
<dbReference type="SUPFAM" id="SSF46785">
    <property type="entry name" value="Winged helix' DNA-binding domain"/>
    <property type="match status" value="1"/>
</dbReference>
<evidence type="ECO:0000313" key="6">
    <source>
        <dbReference type="EMBL" id="EHI60648.1"/>
    </source>
</evidence>
<dbReference type="GO" id="GO:0003700">
    <property type="term" value="F:DNA-binding transcription factor activity"/>
    <property type="evidence" value="ECO:0007669"/>
    <property type="project" value="InterPro"/>
</dbReference>
<name>G5ICZ8_9FIRM</name>
<accession>G5ICZ8</accession>
<gene>
    <name evidence="6" type="ORF">HMPREF9473_01457</name>
</gene>
<dbReference type="HOGENOM" id="CLU_039613_13_0_9"/>
<dbReference type="SUPFAM" id="SSF53850">
    <property type="entry name" value="Periplasmic binding protein-like II"/>
    <property type="match status" value="1"/>
</dbReference>
<organism evidence="6 7">
    <name type="scientific">Hungatella hathewayi WAL-18680</name>
    <dbReference type="NCBI Taxonomy" id="742737"/>
    <lineage>
        <taxon>Bacteria</taxon>
        <taxon>Bacillati</taxon>
        <taxon>Bacillota</taxon>
        <taxon>Clostridia</taxon>
        <taxon>Lachnospirales</taxon>
        <taxon>Lachnospiraceae</taxon>
        <taxon>Hungatella</taxon>
    </lineage>
</organism>
<dbReference type="InterPro" id="IPR005119">
    <property type="entry name" value="LysR_subst-bd"/>
</dbReference>
<dbReference type="PROSITE" id="PS50931">
    <property type="entry name" value="HTH_LYSR"/>
    <property type="match status" value="1"/>
</dbReference>
<dbReference type="InterPro" id="IPR036390">
    <property type="entry name" value="WH_DNA-bd_sf"/>
</dbReference>
<reference evidence="6 7" key="1">
    <citation type="submission" date="2011-08" db="EMBL/GenBank/DDBJ databases">
        <title>The Genome Sequence of Clostridium hathewayi WAL-18680.</title>
        <authorList>
            <consortium name="The Broad Institute Genome Sequencing Platform"/>
            <person name="Earl A."/>
            <person name="Ward D."/>
            <person name="Feldgarden M."/>
            <person name="Gevers D."/>
            <person name="Finegold S.M."/>
            <person name="Summanen P.H."/>
            <person name="Molitoris D.R."/>
            <person name="Song M."/>
            <person name="Daigneault M."/>
            <person name="Allen-Vercoe E."/>
            <person name="Young S.K."/>
            <person name="Zeng Q."/>
            <person name="Gargeya S."/>
            <person name="Fitzgerald M."/>
            <person name="Haas B."/>
            <person name="Abouelleil A."/>
            <person name="Alvarado L."/>
            <person name="Arachchi H.M."/>
            <person name="Berlin A."/>
            <person name="Brown A."/>
            <person name="Chapman S.B."/>
            <person name="Chen Z."/>
            <person name="Dunbar C."/>
            <person name="Freedman E."/>
            <person name="Gearin G."/>
            <person name="Gellesch M."/>
            <person name="Goldberg J."/>
            <person name="Griggs A."/>
            <person name="Gujja S."/>
            <person name="Heiman D."/>
            <person name="Howarth C."/>
            <person name="Larson L."/>
            <person name="Lui A."/>
            <person name="MacDonald P.J.P."/>
            <person name="Montmayeur A."/>
            <person name="Murphy C."/>
            <person name="Neiman D."/>
            <person name="Pearson M."/>
            <person name="Priest M."/>
            <person name="Roberts A."/>
            <person name="Saif S."/>
            <person name="Shea T."/>
            <person name="Shenoy N."/>
            <person name="Sisk P."/>
            <person name="Stolte C."/>
            <person name="Sykes S."/>
            <person name="Wortman J."/>
            <person name="Nusbaum C."/>
            <person name="Birren B."/>
        </authorList>
    </citation>
    <scope>NUCLEOTIDE SEQUENCE [LARGE SCALE GENOMIC DNA]</scope>
    <source>
        <strain evidence="6 7">WAL-18680</strain>
    </source>
</reference>
<dbReference type="FunFam" id="1.10.10.10:FF:000001">
    <property type="entry name" value="LysR family transcriptional regulator"/>
    <property type="match status" value="1"/>
</dbReference>
<dbReference type="Pfam" id="PF03466">
    <property type="entry name" value="LysR_substrate"/>
    <property type="match status" value="1"/>
</dbReference>
<dbReference type="Proteomes" id="UP000005384">
    <property type="component" value="Unassembled WGS sequence"/>
</dbReference>
<dbReference type="GO" id="GO:0032993">
    <property type="term" value="C:protein-DNA complex"/>
    <property type="evidence" value="ECO:0007669"/>
    <property type="project" value="TreeGrafter"/>
</dbReference>
<keyword evidence="3" id="KW-0238">DNA-binding</keyword>
<evidence type="ECO:0000256" key="3">
    <source>
        <dbReference type="ARBA" id="ARBA00023125"/>
    </source>
</evidence>
<comment type="similarity">
    <text evidence="1">Belongs to the LysR transcriptional regulatory family.</text>
</comment>
<keyword evidence="7" id="KW-1185">Reference proteome</keyword>
<proteinExistence type="inferred from homology"/>
<dbReference type="InterPro" id="IPR036388">
    <property type="entry name" value="WH-like_DNA-bd_sf"/>
</dbReference>
<dbReference type="CDD" id="cd05466">
    <property type="entry name" value="PBP2_LTTR_substrate"/>
    <property type="match status" value="1"/>
</dbReference>
<dbReference type="PANTHER" id="PTHR30346">
    <property type="entry name" value="TRANSCRIPTIONAL DUAL REGULATOR HCAR-RELATED"/>
    <property type="match status" value="1"/>
</dbReference>
<feature type="domain" description="HTH lysR-type" evidence="5">
    <location>
        <begin position="1"/>
        <end position="58"/>
    </location>
</feature>
<dbReference type="OrthoDB" id="9785745at2"/>
<protein>
    <recommendedName>
        <fullName evidence="5">HTH lysR-type domain-containing protein</fullName>
    </recommendedName>
</protein>
<comment type="caution">
    <text evidence="6">The sequence shown here is derived from an EMBL/GenBank/DDBJ whole genome shotgun (WGS) entry which is preliminary data.</text>
</comment>
<dbReference type="EMBL" id="ADLN01000014">
    <property type="protein sequence ID" value="EHI60648.1"/>
    <property type="molecule type" value="Genomic_DNA"/>
</dbReference>
<keyword evidence="2" id="KW-0805">Transcription regulation</keyword>
<dbReference type="Gene3D" id="1.10.10.10">
    <property type="entry name" value="Winged helix-like DNA-binding domain superfamily/Winged helix DNA-binding domain"/>
    <property type="match status" value="1"/>
</dbReference>
<dbReference type="AlphaFoldDB" id="G5ICZ8"/>
<dbReference type="PATRIC" id="fig|742737.3.peg.1471"/>
<evidence type="ECO:0000313" key="7">
    <source>
        <dbReference type="Proteomes" id="UP000005384"/>
    </source>
</evidence>
<sequence>MYNSQLNALICVADCGSFHKAAEQLYISPTAVMKQINALEQHLGFPLVIRTSQGVRLTEAGESIYKDAKYMIDYSDQAVKRARDLTEANHATLRVGTSMLNPCKLFMDLWYRTSAHFPQFKIQIVPYEDNHEGILSVIERIGKDFDFIVGVCDSARWLERCNFLKLGVYEKMIAVPLNHRLAGRERLSVTDLYGETMMMVKRGDSAVNDLLRDDLERNHPQIQIEDTPHFYDIDVFNRCAESSHVLLNLECWKDIHPSLVSIPVDWDYTIPYGLLYSKTPSRDVLEFLDAVRPYAV</sequence>
<dbReference type="PANTHER" id="PTHR30346:SF17">
    <property type="entry name" value="LYSR FAMILY TRANSCRIPTIONAL REGULATOR"/>
    <property type="match status" value="1"/>
</dbReference>
<dbReference type="Gene3D" id="3.40.190.10">
    <property type="entry name" value="Periplasmic binding protein-like II"/>
    <property type="match status" value="2"/>
</dbReference>
<evidence type="ECO:0000256" key="4">
    <source>
        <dbReference type="ARBA" id="ARBA00023163"/>
    </source>
</evidence>
<dbReference type="RefSeq" id="WP_006779441.1">
    <property type="nucleotide sequence ID" value="NZ_CP040506.1"/>
</dbReference>
<dbReference type="InterPro" id="IPR000847">
    <property type="entry name" value="LysR_HTH_N"/>
</dbReference>
<dbReference type="Pfam" id="PF00126">
    <property type="entry name" value="HTH_1"/>
    <property type="match status" value="1"/>
</dbReference>
<evidence type="ECO:0000256" key="1">
    <source>
        <dbReference type="ARBA" id="ARBA00009437"/>
    </source>
</evidence>